<dbReference type="EMBL" id="JABTCF010000004">
    <property type="protein sequence ID" value="MBD0777810.1"/>
    <property type="molecule type" value="Genomic_DNA"/>
</dbReference>
<keyword evidence="3" id="KW-1185">Reference proteome</keyword>
<comment type="caution">
    <text evidence="2">The sequence shown here is derived from an EMBL/GenBank/DDBJ whole genome shotgun (WGS) entry which is preliminary data.</text>
</comment>
<dbReference type="Pfam" id="PF12706">
    <property type="entry name" value="Lactamase_B_2"/>
    <property type="match status" value="1"/>
</dbReference>
<dbReference type="PANTHER" id="PTHR43546:SF8">
    <property type="entry name" value="METALLO-BETA-LACTAMASE DOMAIN-CONTAINING PROTEIN"/>
    <property type="match status" value="1"/>
</dbReference>
<organism evidence="2 3">
    <name type="scientific">Maribacter aquimaris</name>
    <dbReference type="NCBI Taxonomy" id="2737171"/>
    <lineage>
        <taxon>Bacteria</taxon>
        <taxon>Pseudomonadati</taxon>
        <taxon>Bacteroidota</taxon>
        <taxon>Flavobacteriia</taxon>
        <taxon>Flavobacteriales</taxon>
        <taxon>Flavobacteriaceae</taxon>
        <taxon>Maribacter</taxon>
    </lineage>
</organism>
<feature type="domain" description="Metallo-beta-lactamase" evidence="1">
    <location>
        <begin position="12"/>
        <end position="205"/>
    </location>
</feature>
<dbReference type="Proteomes" id="UP001166021">
    <property type="component" value="Unassembled WGS sequence"/>
</dbReference>
<dbReference type="InterPro" id="IPR001279">
    <property type="entry name" value="Metallo-B-lactamas"/>
</dbReference>
<dbReference type="InterPro" id="IPR036866">
    <property type="entry name" value="RibonucZ/Hydroxyglut_hydro"/>
</dbReference>
<dbReference type="RefSeq" id="WP_188243324.1">
    <property type="nucleotide sequence ID" value="NZ_JABTCF010000004.1"/>
</dbReference>
<dbReference type="Gene3D" id="3.60.15.10">
    <property type="entry name" value="Ribonuclease Z/Hydroxyacylglutathione hydrolase-like"/>
    <property type="match status" value="1"/>
</dbReference>
<gene>
    <name evidence="2" type="ORF">HPE56_08395</name>
</gene>
<evidence type="ECO:0000313" key="2">
    <source>
        <dbReference type="EMBL" id="MBD0777810.1"/>
    </source>
</evidence>
<dbReference type="SUPFAM" id="SSF56281">
    <property type="entry name" value="Metallo-hydrolase/oxidoreductase"/>
    <property type="match status" value="1"/>
</dbReference>
<reference evidence="2" key="1">
    <citation type="submission" date="2020-05" db="EMBL/GenBank/DDBJ databases">
        <title>The draft genome sequence of Maribacter sp. ANRC-HE7.</title>
        <authorList>
            <person name="Mu L."/>
        </authorList>
    </citation>
    <scope>NUCLEOTIDE SEQUENCE</scope>
    <source>
        <strain evidence="2">ANRC-HE7</strain>
    </source>
</reference>
<protein>
    <submittedName>
        <fullName evidence="2">MBL fold metallo-hydrolase</fullName>
    </submittedName>
</protein>
<sequence length="241" mass="27100">MNNNSISITWLGQGGFLFEANGTRLLVDPFFSDIVEQREGLKRLIDPPLEISELNPNYVFITHDHLDHFDPISLPIIHEKYSEAPIIGPESVIKKAKDLDFSESVLHMVSKNMTYQCGKFEMVITPAYHSDPYSVGCLLKVNDKQIYLSADTTFSDILVKEIKGLALGKIDIILVCINGKLGNMNWSEAVTLVDQLQSEIAIPMHYGMFAENTEDPNLFIHACEKLDITSFELIPGIKRTI</sequence>
<evidence type="ECO:0000259" key="1">
    <source>
        <dbReference type="SMART" id="SM00849"/>
    </source>
</evidence>
<proteinExistence type="predicted"/>
<accession>A0ABR7UYX4</accession>
<name>A0ABR7UYX4_9FLAO</name>
<dbReference type="InterPro" id="IPR050114">
    <property type="entry name" value="UPF0173_UPF0282_UlaG_hydrolase"/>
</dbReference>
<evidence type="ECO:0000313" key="3">
    <source>
        <dbReference type="Proteomes" id="UP001166021"/>
    </source>
</evidence>
<dbReference type="PANTHER" id="PTHR43546">
    <property type="entry name" value="UPF0173 METAL-DEPENDENT HYDROLASE MJ1163-RELATED"/>
    <property type="match status" value="1"/>
</dbReference>
<dbReference type="SMART" id="SM00849">
    <property type="entry name" value="Lactamase_B"/>
    <property type="match status" value="1"/>
</dbReference>